<dbReference type="PANTHER" id="PTHR37534:SF10">
    <property type="entry name" value="ZN(II)2CYS6 TRANSCRIPTION FACTOR (EUROFUNG)"/>
    <property type="match status" value="1"/>
</dbReference>
<feature type="region of interest" description="Disordered" evidence="3">
    <location>
        <begin position="119"/>
        <end position="244"/>
    </location>
</feature>
<dbReference type="EMBL" id="JAQQWP010000008">
    <property type="protein sequence ID" value="KAK8106067.1"/>
    <property type="molecule type" value="Genomic_DNA"/>
</dbReference>
<dbReference type="GO" id="GO:0000976">
    <property type="term" value="F:transcription cis-regulatory region binding"/>
    <property type="evidence" value="ECO:0007669"/>
    <property type="project" value="TreeGrafter"/>
</dbReference>
<evidence type="ECO:0000313" key="5">
    <source>
        <dbReference type="EMBL" id="KAK8106067.1"/>
    </source>
</evidence>
<dbReference type="InterPro" id="IPR036864">
    <property type="entry name" value="Zn2-C6_fun-type_DNA-bd_sf"/>
</dbReference>
<dbReference type="InterPro" id="IPR001138">
    <property type="entry name" value="Zn2Cys6_DnaBD"/>
</dbReference>
<comment type="subcellular location">
    <subcellularLocation>
        <location evidence="1">Nucleus</location>
    </subcellularLocation>
</comment>
<dbReference type="Gene3D" id="4.10.240.10">
    <property type="entry name" value="Zn(2)-C6 fungal-type DNA-binding domain"/>
    <property type="match status" value="1"/>
</dbReference>
<dbReference type="SMART" id="SM00066">
    <property type="entry name" value="GAL4"/>
    <property type="match status" value="1"/>
</dbReference>
<feature type="compositionally biased region" description="Polar residues" evidence="3">
    <location>
        <begin position="716"/>
        <end position="730"/>
    </location>
</feature>
<dbReference type="Pfam" id="PF11951">
    <property type="entry name" value="Fungal_trans_2"/>
    <property type="match status" value="1"/>
</dbReference>
<dbReference type="Pfam" id="PF00172">
    <property type="entry name" value="Zn_clus"/>
    <property type="match status" value="1"/>
</dbReference>
<feature type="compositionally biased region" description="Polar residues" evidence="3">
    <location>
        <begin position="19"/>
        <end position="33"/>
    </location>
</feature>
<feature type="compositionally biased region" description="Polar residues" evidence="3">
    <location>
        <begin position="123"/>
        <end position="146"/>
    </location>
</feature>
<comment type="caution">
    <text evidence="5">The sequence shown here is derived from an EMBL/GenBank/DDBJ whole genome shotgun (WGS) entry which is preliminary data.</text>
</comment>
<dbReference type="AlphaFoldDB" id="A0AAW0QJB3"/>
<name>A0AAW0QJB3_9PEZI</name>
<dbReference type="Proteomes" id="UP001392437">
    <property type="component" value="Unassembled WGS sequence"/>
</dbReference>
<evidence type="ECO:0000256" key="2">
    <source>
        <dbReference type="ARBA" id="ARBA00023242"/>
    </source>
</evidence>
<dbReference type="CDD" id="cd00067">
    <property type="entry name" value="GAL4"/>
    <property type="match status" value="1"/>
</dbReference>
<keyword evidence="6" id="KW-1185">Reference proteome</keyword>
<dbReference type="PANTHER" id="PTHR37534">
    <property type="entry name" value="TRANSCRIPTIONAL ACTIVATOR PROTEIN UGA3"/>
    <property type="match status" value="1"/>
</dbReference>
<feature type="region of interest" description="Disordered" evidence="3">
    <location>
        <begin position="62"/>
        <end position="90"/>
    </location>
</feature>
<feature type="compositionally biased region" description="Polar residues" evidence="3">
    <location>
        <begin position="176"/>
        <end position="197"/>
    </location>
</feature>
<feature type="region of interest" description="Disordered" evidence="3">
    <location>
        <begin position="710"/>
        <end position="730"/>
    </location>
</feature>
<proteinExistence type="predicted"/>
<evidence type="ECO:0000256" key="1">
    <source>
        <dbReference type="ARBA" id="ARBA00004123"/>
    </source>
</evidence>
<dbReference type="GO" id="GO:0008270">
    <property type="term" value="F:zinc ion binding"/>
    <property type="evidence" value="ECO:0007669"/>
    <property type="project" value="InterPro"/>
</dbReference>
<dbReference type="GO" id="GO:0005634">
    <property type="term" value="C:nucleus"/>
    <property type="evidence" value="ECO:0007669"/>
    <property type="project" value="UniProtKB-SubCell"/>
</dbReference>
<evidence type="ECO:0000256" key="3">
    <source>
        <dbReference type="SAM" id="MobiDB-lite"/>
    </source>
</evidence>
<accession>A0AAW0QJB3</accession>
<evidence type="ECO:0000313" key="6">
    <source>
        <dbReference type="Proteomes" id="UP001392437"/>
    </source>
</evidence>
<dbReference type="GO" id="GO:0000981">
    <property type="term" value="F:DNA-binding transcription factor activity, RNA polymerase II-specific"/>
    <property type="evidence" value="ECO:0007669"/>
    <property type="project" value="InterPro"/>
</dbReference>
<feature type="region of interest" description="Disordered" evidence="3">
    <location>
        <begin position="1"/>
        <end position="43"/>
    </location>
</feature>
<dbReference type="InterPro" id="IPR021858">
    <property type="entry name" value="Fun_TF"/>
</dbReference>
<dbReference type="PROSITE" id="PS00463">
    <property type="entry name" value="ZN2_CY6_FUNGAL_1"/>
    <property type="match status" value="1"/>
</dbReference>
<feature type="compositionally biased region" description="Polar residues" evidence="3">
    <location>
        <begin position="205"/>
        <end position="229"/>
    </location>
</feature>
<organism evidence="5 6">
    <name type="scientific">Apiospora kogelbergensis</name>
    <dbReference type="NCBI Taxonomy" id="1337665"/>
    <lineage>
        <taxon>Eukaryota</taxon>
        <taxon>Fungi</taxon>
        <taxon>Dikarya</taxon>
        <taxon>Ascomycota</taxon>
        <taxon>Pezizomycotina</taxon>
        <taxon>Sordariomycetes</taxon>
        <taxon>Xylariomycetidae</taxon>
        <taxon>Amphisphaeriales</taxon>
        <taxon>Apiosporaceae</taxon>
        <taxon>Apiospora</taxon>
    </lineage>
</organism>
<reference evidence="5 6" key="1">
    <citation type="submission" date="2023-01" db="EMBL/GenBank/DDBJ databases">
        <title>Analysis of 21 Apiospora genomes using comparative genomics revels a genus with tremendous synthesis potential of carbohydrate active enzymes and secondary metabolites.</title>
        <authorList>
            <person name="Sorensen T."/>
        </authorList>
    </citation>
    <scope>NUCLEOTIDE SEQUENCE [LARGE SCALE GENOMIC DNA]</scope>
    <source>
        <strain evidence="5 6">CBS 117206</strain>
    </source>
</reference>
<feature type="domain" description="Zn(2)-C6 fungal-type" evidence="4">
    <location>
        <begin position="92"/>
        <end position="122"/>
    </location>
</feature>
<keyword evidence="2" id="KW-0539">Nucleus</keyword>
<dbReference type="GO" id="GO:0045944">
    <property type="term" value="P:positive regulation of transcription by RNA polymerase II"/>
    <property type="evidence" value="ECO:0007669"/>
    <property type="project" value="TreeGrafter"/>
</dbReference>
<dbReference type="PROSITE" id="PS50048">
    <property type="entry name" value="ZN2_CY6_FUNGAL_2"/>
    <property type="match status" value="1"/>
</dbReference>
<dbReference type="SUPFAM" id="SSF57701">
    <property type="entry name" value="Zn2/Cys6 DNA-binding domain"/>
    <property type="match status" value="1"/>
</dbReference>
<evidence type="ECO:0000259" key="4">
    <source>
        <dbReference type="PROSITE" id="PS50048"/>
    </source>
</evidence>
<sequence>MDDYNQFIPPQPGTEEGSSHSYTSDGIPQSQLPTVPMASSGAPMTSSYQNLGYYTGFPDPIMFQAPKPPSNRGRKKSTPGLEHVKHRRTRSGCYTCRNRRVKCDETHPICDRCRKGKRECTYPEQTSGKGQSNSRDGSGQGDSPGTASDEVEDDGERDARLDTIADEEEPSENGLRPQQSFSSLRRRSTASTMNLPRSGTRHSSETPSLEGTKSASPSVSTGTSVSFATPSLPPDPSIQAGPSEWSQLPPDLQFYLQYFCDNMTHYSYCVVFDTDAFFMKFLPSVAVQSGNEALLYALVGFAAYHRTIQNPSGNISEFLQYYNKSVTLLLEAFKKGGKQNTATLLTILQLATIEVSTNSLTKDPRSSGADLTAQEYLGDWVNLSGHQKAALQIVTQLYTPQSAMQSFISRTILTWYVRFDVFVGMLGGYETRLPREWFSATVEYHESQQHADPKGILWKQEAASALLRLISVDMSFLYAKAKRGEVSGEAFATEYNSLTAQLHTWRNNLDPSMVDSTYLETEFKWKQPLADDDIVDSYAPGQLYSGRLFPTTLLLAEWHSVLVMHMSQQPGMLQQEPTQELVDLSMAICQIFDNVEKWPPRPSGTLAMLQACLVIAAIFVPRDLKHHMWMRRKFALIERSGYLAPFTIRSRMALIFRDPSCIRWWIPNDDGFTPILQETRAFADERNGVPVSKQSEDVRDMASVFAKMRLDYEGTPSPTMQPSSGPSGGN</sequence>
<gene>
    <name evidence="5" type="ORF">PG999_009426</name>
</gene>
<protein>
    <recommendedName>
        <fullName evidence="4">Zn(2)-C6 fungal-type domain-containing protein</fullName>
    </recommendedName>
</protein>